<reference evidence="1" key="1">
    <citation type="submission" date="2019-02" db="EMBL/GenBank/DDBJ databases">
        <authorList>
            <person name="Gruber-Vodicka R. H."/>
            <person name="Seah K. B. B."/>
        </authorList>
    </citation>
    <scope>NUCLEOTIDE SEQUENCE</scope>
    <source>
        <strain evidence="1">BECK_BZ15</strain>
    </source>
</reference>
<proteinExistence type="predicted"/>
<dbReference type="InterPro" id="IPR038573">
    <property type="entry name" value="BrnT_sf"/>
</dbReference>
<dbReference type="Pfam" id="PF04365">
    <property type="entry name" value="BrnT_toxin"/>
    <property type="match status" value="1"/>
</dbReference>
<dbReference type="InterPro" id="IPR007460">
    <property type="entry name" value="BrnT_toxin"/>
</dbReference>
<name>A0A450RT24_9GAMM</name>
<organism evidence="1">
    <name type="scientific">Candidatus Kentrum sp. FW</name>
    <dbReference type="NCBI Taxonomy" id="2126338"/>
    <lineage>
        <taxon>Bacteria</taxon>
        <taxon>Pseudomonadati</taxon>
        <taxon>Pseudomonadota</taxon>
        <taxon>Gammaproteobacteria</taxon>
        <taxon>Candidatus Kentrum</taxon>
    </lineage>
</organism>
<sequence>MKFLWDQAKAATNYRKHGVGFSEAATVFGDPLAGTFSDPDHFVGELRLITVGISYAGRLLVVSHAENRDGIRIISARPATAHERKKYESQ</sequence>
<protein>
    <submittedName>
        <fullName evidence="1">Uncharacterized protein</fullName>
    </submittedName>
</protein>
<dbReference type="AlphaFoldDB" id="A0A450RT24"/>
<gene>
    <name evidence="1" type="ORF">BECKFW1821A_GA0114235_100160</name>
</gene>
<dbReference type="EMBL" id="CAADEW010000001">
    <property type="protein sequence ID" value="VFJ42301.1"/>
    <property type="molecule type" value="Genomic_DNA"/>
</dbReference>
<dbReference type="Gene3D" id="3.10.450.530">
    <property type="entry name" value="Ribonuclease toxin, BrnT, of type II toxin-antitoxin system"/>
    <property type="match status" value="1"/>
</dbReference>
<evidence type="ECO:0000313" key="1">
    <source>
        <dbReference type="EMBL" id="VFJ42301.1"/>
    </source>
</evidence>
<accession>A0A450RT24</accession>